<dbReference type="EMBL" id="LR796341">
    <property type="protein sequence ID" value="CAB4137663.1"/>
    <property type="molecule type" value="Genomic_DNA"/>
</dbReference>
<sequence length="204" mass="23472">MNVRLRYTTKFTAGIFFSDRLMMNNYQVSLNMITASEDSDDHNVALDRIKYFIENQLKHTIFINSKNFNQCRALADAGLKITTLPEEPIDQVIGIMLYCKLNAILEDRLIVVEVEVSSELGDNIVYFHDEEEAQGPFETVGWWKESDTVHCDFKLFDSEKVVALNHIGAGWNELGLHWEDSIKLNIDIEDNKVVFADFAKDETK</sequence>
<reference evidence="1" key="1">
    <citation type="submission" date="2020-04" db="EMBL/GenBank/DDBJ databases">
        <authorList>
            <person name="Chiriac C."/>
            <person name="Salcher M."/>
            <person name="Ghai R."/>
            <person name="Kavagutti S V."/>
        </authorList>
    </citation>
    <scope>NUCLEOTIDE SEQUENCE</scope>
</reference>
<organism evidence="1">
    <name type="scientific">uncultured Caudovirales phage</name>
    <dbReference type="NCBI Taxonomy" id="2100421"/>
    <lineage>
        <taxon>Viruses</taxon>
        <taxon>Duplodnaviria</taxon>
        <taxon>Heunggongvirae</taxon>
        <taxon>Uroviricota</taxon>
        <taxon>Caudoviricetes</taxon>
        <taxon>Peduoviridae</taxon>
        <taxon>Maltschvirus</taxon>
        <taxon>Maltschvirus maltsch</taxon>
    </lineage>
</organism>
<proteinExistence type="predicted"/>
<gene>
    <name evidence="1" type="ORF">UFOVP328_49</name>
</gene>
<protein>
    <submittedName>
        <fullName evidence="1">Uncharacterized protein</fullName>
    </submittedName>
</protein>
<evidence type="ECO:0000313" key="1">
    <source>
        <dbReference type="EMBL" id="CAB4137663.1"/>
    </source>
</evidence>
<name>A0A6J5LWY5_9CAUD</name>
<accession>A0A6J5LWY5</accession>